<evidence type="ECO:0000256" key="5">
    <source>
        <dbReference type="ARBA" id="ARBA00022825"/>
    </source>
</evidence>
<dbReference type="OrthoDB" id="9792152at2"/>
<evidence type="ECO:0000256" key="2">
    <source>
        <dbReference type="ARBA" id="ARBA00022670"/>
    </source>
</evidence>
<reference evidence="9 10" key="1">
    <citation type="submission" date="2019-11" db="EMBL/GenBank/DDBJ databases">
        <title>Genome of Strain BIT-d1.</title>
        <authorList>
            <person name="Yang Y."/>
        </authorList>
    </citation>
    <scope>NUCLEOTIDE SEQUENCE [LARGE SCALE GENOMIC DNA]</scope>
    <source>
        <strain evidence="9 10">BIT-d1</strain>
    </source>
</reference>
<dbReference type="EMBL" id="WMJX01000038">
    <property type="protein sequence ID" value="MTG99016.1"/>
    <property type="molecule type" value="Genomic_DNA"/>
</dbReference>
<dbReference type="GO" id="GO:0006508">
    <property type="term" value="P:proteolysis"/>
    <property type="evidence" value="ECO:0007669"/>
    <property type="project" value="UniProtKB-KW"/>
</dbReference>
<organism evidence="9 10">
    <name type="scientific">Myroides albus</name>
    <dbReference type="NCBI Taxonomy" id="2562892"/>
    <lineage>
        <taxon>Bacteria</taxon>
        <taxon>Pseudomonadati</taxon>
        <taxon>Bacteroidota</taxon>
        <taxon>Flavobacteriia</taxon>
        <taxon>Flavobacteriales</taxon>
        <taxon>Flavobacteriaceae</taxon>
        <taxon>Myroides</taxon>
    </lineage>
</organism>
<evidence type="ECO:0000313" key="9">
    <source>
        <dbReference type="EMBL" id="MTG99016.1"/>
    </source>
</evidence>
<keyword evidence="4 6" id="KW-0378">Hydrolase</keyword>
<comment type="caution">
    <text evidence="9">The sequence shown here is derived from an EMBL/GenBank/DDBJ whole genome shotgun (WGS) entry which is preliminary data.</text>
</comment>
<evidence type="ECO:0000313" key="10">
    <source>
        <dbReference type="Proteomes" id="UP000438760"/>
    </source>
</evidence>
<proteinExistence type="inferred from homology"/>
<dbReference type="Pfam" id="PF18962">
    <property type="entry name" value="Por_Secre_tail"/>
    <property type="match status" value="1"/>
</dbReference>
<dbReference type="Gene3D" id="3.40.50.200">
    <property type="entry name" value="Peptidase S8/S53 domain"/>
    <property type="match status" value="1"/>
</dbReference>
<dbReference type="Proteomes" id="UP000438760">
    <property type="component" value="Unassembled WGS sequence"/>
</dbReference>
<dbReference type="Pfam" id="PF00082">
    <property type="entry name" value="Peptidase_S8"/>
    <property type="match status" value="1"/>
</dbReference>
<dbReference type="PANTHER" id="PTHR43806:SF11">
    <property type="entry name" value="CEREVISIN-RELATED"/>
    <property type="match status" value="1"/>
</dbReference>
<protein>
    <submittedName>
        <fullName evidence="9">S8 family serine peptidase</fullName>
    </submittedName>
</protein>
<dbReference type="InterPro" id="IPR000209">
    <property type="entry name" value="Peptidase_S8/S53_dom"/>
</dbReference>
<dbReference type="InterPro" id="IPR008979">
    <property type="entry name" value="Galactose-bd-like_sf"/>
</dbReference>
<dbReference type="InterPro" id="IPR026444">
    <property type="entry name" value="Secre_tail"/>
</dbReference>
<dbReference type="NCBIfam" id="TIGR04183">
    <property type="entry name" value="Por_Secre_tail"/>
    <property type="match status" value="1"/>
</dbReference>
<sequence length="690" mass="77977">MKKITLLLLSLVLFFKLDIVEAQSIEVRNKIMENYGEHSRQLNLAIQSTLNETNQAWRIAEEKSIPITGVDMKGNVYSLVKFNEEGVPIYKATLNKGSRITARVDGIKNTAYRRELRGHGIFVGVFDGEVALDQHREFVDRVTNKSVVILGESLPDFNSPGFSKTGFERGRAHATHVTGTIVAQGLNERALGIAPHATVLSYSWNNDIFNMLDLANDGLLVSNHSYGFQFFDEYGFLYDQSLRHELGAYVNESRMVDIVAYERKFYQPVFAAGNDGEYTKQTYRNFPEKKNVDMLNGYSLSKNAVVVAAVKEVKNYVGAESVVLASFSSQGPSNDFRIKPDVSAKGDMVFSTTYKNPANMNNDPNTGLYVSYSGTSMAAPAVTGVFALWQEWASKRNKDKNPLKSASIRAIMAHTADQTGERKGPNHLFGWGLINAAKGVQFLEASRKGEYALLLEHELKNKEVYSKEIVVKKATDKLVVTLAWTDIAGGVDFHLYRDEDYTKKNPILVNDLDIVVKKDGIEYLPWKLNKDWSNPIALKGNNDVDNIEQIEIEDVEPGTYTIYISHKGDLSYWEREKELKQEFSLAMSLSDAYTVEKIPGEDKKDELVKLIQSLWPNPIIDFVNIQIMEEFAKEAIYIRVYDTTGRLVHTYEKKNDEGLYSFSMEKLPKGMYFIDLQVGEYNIVEKVVKK</sequence>
<dbReference type="Gene3D" id="2.60.120.380">
    <property type="match status" value="1"/>
</dbReference>
<evidence type="ECO:0000259" key="8">
    <source>
        <dbReference type="Pfam" id="PF18962"/>
    </source>
</evidence>
<evidence type="ECO:0000256" key="4">
    <source>
        <dbReference type="ARBA" id="ARBA00022801"/>
    </source>
</evidence>
<keyword evidence="3" id="KW-0732">Signal</keyword>
<dbReference type="PROSITE" id="PS51892">
    <property type="entry name" value="SUBTILASE"/>
    <property type="match status" value="1"/>
</dbReference>
<dbReference type="PANTHER" id="PTHR43806">
    <property type="entry name" value="PEPTIDASE S8"/>
    <property type="match status" value="1"/>
</dbReference>
<evidence type="ECO:0000259" key="7">
    <source>
        <dbReference type="Pfam" id="PF00082"/>
    </source>
</evidence>
<dbReference type="InterPro" id="IPR036852">
    <property type="entry name" value="Peptidase_S8/S53_dom_sf"/>
</dbReference>
<evidence type="ECO:0000256" key="3">
    <source>
        <dbReference type="ARBA" id="ARBA00022729"/>
    </source>
</evidence>
<gene>
    <name evidence="9" type="ORF">GJV76_12890</name>
</gene>
<feature type="active site" description="Charge relay system" evidence="6">
    <location>
        <position position="173"/>
    </location>
</feature>
<dbReference type="SUPFAM" id="SSF49785">
    <property type="entry name" value="Galactose-binding domain-like"/>
    <property type="match status" value="1"/>
</dbReference>
<feature type="domain" description="Secretion system C-terminal sorting" evidence="8">
    <location>
        <begin position="614"/>
        <end position="688"/>
    </location>
</feature>
<dbReference type="PROSITE" id="PS00138">
    <property type="entry name" value="SUBTILASE_SER"/>
    <property type="match status" value="1"/>
</dbReference>
<dbReference type="InterPro" id="IPR050131">
    <property type="entry name" value="Peptidase_S8_subtilisin-like"/>
</dbReference>
<evidence type="ECO:0000256" key="6">
    <source>
        <dbReference type="PROSITE-ProRule" id="PRU01240"/>
    </source>
</evidence>
<accession>A0A6I3LNF6</accession>
<dbReference type="RefSeq" id="WP_155093024.1">
    <property type="nucleotide sequence ID" value="NZ_WMJX01000038.1"/>
</dbReference>
<dbReference type="InterPro" id="IPR015500">
    <property type="entry name" value="Peptidase_S8_subtilisin-rel"/>
</dbReference>
<feature type="active site" description="Charge relay system" evidence="6">
    <location>
        <position position="127"/>
    </location>
</feature>
<dbReference type="AlphaFoldDB" id="A0A6I3LNF6"/>
<dbReference type="GO" id="GO:0004252">
    <property type="term" value="F:serine-type endopeptidase activity"/>
    <property type="evidence" value="ECO:0007669"/>
    <property type="project" value="UniProtKB-UniRule"/>
</dbReference>
<evidence type="ECO:0000256" key="1">
    <source>
        <dbReference type="ARBA" id="ARBA00011073"/>
    </source>
</evidence>
<comment type="similarity">
    <text evidence="1 6">Belongs to the peptidase S8 family.</text>
</comment>
<feature type="active site" description="Charge relay system" evidence="6">
    <location>
        <position position="376"/>
    </location>
</feature>
<keyword evidence="2 6" id="KW-0645">Protease</keyword>
<keyword evidence="5 6" id="KW-0720">Serine protease</keyword>
<dbReference type="PRINTS" id="PR00723">
    <property type="entry name" value="SUBTILISIN"/>
</dbReference>
<dbReference type="InterPro" id="IPR023828">
    <property type="entry name" value="Peptidase_S8_Ser-AS"/>
</dbReference>
<feature type="domain" description="Peptidase S8/S53" evidence="7">
    <location>
        <begin position="119"/>
        <end position="432"/>
    </location>
</feature>
<dbReference type="SUPFAM" id="SSF52743">
    <property type="entry name" value="Subtilisin-like"/>
    <property type="match status" value="1"/>
</dbReference>
<keyword evidence="10" id="KW-1185">Reference proteome</keyword>
<name>A0A6I3LNF6_9FLAO</name>